<protein>
    <submittedName>
        <fullName evidence="3">DUF3857 domain-containing protein</fullName>
    </submittedName>
</protein>
<dbReference type="EMBL" id="CP121196">
    <property type="protein sequence ID" value="XBH18860.1"/>
    <property type="molecule type" value="Genomic_DNA"/>
</dbReference>
<dbReference type="Gene3D" id="3.10.620.30">
    <property type="match status" value="1"/>
</dbReference>
<dbReference type="RefSeq" id="WP_348264078.1">
    <property type="nucleotide sequence ID" value="NZ_CP121196.1"/>
</dbReference>
<dbReference type="SUPFAM" id="SSF54001">
    <property type="entry name" value="Cysteine proteinases"/>
    <property type="match status" value="1"/>
</dbReference>
<name>A0AAU7DP64_9BACT</name>
<dbReference type="InterPro" id="IPR002931">
    <property type="entry name" value="Transglutaminase-like"/>
</dbReference>
<dbReference type="Gene3D" id="2.60.120.1130">
    <property type="match status" value="1"/>
</dbReference>
<feature type="domain" description="DUF3857" evidence="2">
    <location>
        <begin position="24"/>
        <end position="191"/>
    </location>
</feature>
<dbReference type="AlphaFoldDB" id="A0AAU7DP64"/>
<proteinExistence type="predicted"/>
<dbReference type="InterPro" id="IPR038765">
    <property type="entry name" value="Papain-like_cys_pep_sf"/>
</dbReference>
<evidence type="ECO:0000259" key="1">
    <source>
        <dbReference type="Pfam" id="PF01841"/>
    </source>
</evidence>
<dbReference type="Gene3D" id="2.60.40.3140">
    <property type="match status" value="1"/>
</dbReference>
<organism evidence="3">
    <name type="scientific">Telmatobacter sp. DSM 110680</name>
    <dbReference type="NCBI Taxonomy" id="3036704"/>
    <lineage>
        <taxon>Bacteria</taxon>
        <taxon>Pseudomonadati</taxon>
        <taxon>Acidobacteriota</taxon>
        <taxon>Terriglobia</taxon>
        <taxon>Terriglobales</taxon>
        <taxon>Acidobacteriaceae</taxon>
        <taxon>Telmatobacter</taxon>
    </lineage>
</organism>
<dbReference type="Pfam" id="PF01841">
    <property type="entry name" value="Transglut_core"/>
    <property type="match status" value="1"/>
</dbReference>
<feature type="domain" description="Transglutaminase-like" evidence="1">
    <location>
        <begin position="246"/>
        <end position="323"/>
    </location>
</feature>
<sequence>MTSDSKAPGADAVYLYREERSDDNLHYHSYYVRLKVLTEKGKELATVRTPYERRSFKVTDIQGRTIHRDGTVIALNTKPSDLTDVKTKDYQVNTMVFTLPSVEVGSILEYRLQIRYDDDMVSSPTWQVQQPYYVRKAHYFFQPSSKLEYITNSRGDPANKLMYGVIGPKDTKIVSDTTGRYTYDVSDVPPIPTDDWMPPLNSIHWRVEFYYTGYTSGSEFWQKEGKRWAKETDHFATPSKALKDAVSKIVAPTDTDEQKARKLYEEVMKLDNTDFTREKSSAERKAEKLKQIKDAEDVWNQKSGSSDDIALLYVALARAAGLHVYPMQVVDRNRALFDQNYLSLSQLDDYIAVLSINGKDVLVDPGEKMCPFGVLHWKHSYASGLRLTDNGPSGGTTPAVAYTTSSISRVANLQIDPSGNVKGVARFILTGQEALHWRQLALRNDEAEVKKQFTESIHADLPDGVQADFDHFLGLDQYNSNLMAFVTVSGALGTATGKHFFLPEQFFQAHAKHPFVAQDKRTTPIDVHYPRMETDEVTYHLPSDFSVEIPPPPGAITWPEHAVLKVVAAAKDNDVTIGRTAAFNFTMLPSNQYGDLHDFYQKVATADQQQLVLTRSQTAAKGN</sequence>
<accession>A0AAU7DP64</accession>
<reference evidence="3" key="1">
    <citation type="submission" date="2023-03" db="EMBL/GenBank/DDBJ databases">
        <title>Edaphobacter sp.</title>
        <authorList>
            <person name="Huber K.J."/>
            <person name="Papendorf J."/>
            <person name="Pilke C."/>
            <person name="Bunk B."/>
            <person name="Sproeer C."/>
            <person name="Pester M."/>
        </authorList>
    </citation>
    <scope>NUCLEOTIDE SEQUENCE</scope>
    <source>
        <strain evidence="3">DSM 110680</strain>
    </source>
</reference>
<gene>
    <name evidence="3" type="ORF">P8935_05970</name>
</gene>
<dbReference type="Pfam" id="PF12969">
    <property type="entry name" value="DUF3857"/>
    <property type="match status" value="1"/>
</dbReference>
<evidence type="ECO:0000259" key="2">
    <source>
        <dbReference type="Pfam" id="PF12969"/>
    </source>
</evidence>
<dbReference type="InterPro" id="IPR024618">
    <property type="entry name" value="DUF3857"/>
</dbReference>
<evidence type="ECO:0000313" key="3">
    <source>
        <dbReference type="EMBL" id="XBH18860.1"/>
    </source>
</evidence>